<dbReference type="SMART" id="SM00471">
    <property type="entry name" value="HDc"/>
    <property type="match status" value="1"/>
</dbReference>
<dbReference type="SUPFAM" id="SSF109604">
    <property type="entry name" value="HD-domain/PDEase-like"/>
    <property type="match status" value="1"/>
</dbReference>
<dbReference type="EMBL" id="CAKP01000082">
    <property type="protein sequence ID" value="CCJ33702.1"/>
    <property type="molecule type" value="Genomic_DNA"/>
</dbReference>
<comment type="caution">
    <text evidence="3">The sequence shown here is derived from an EMBL/GenBank/DDBJ whole genome shotgun (WGS) entry which is preliminary data.</text>
</comment>
<keyword evidence="4" id="KW-1185">Reference proteome</keyword>
<dbReference type="InterPro" id="IPR006675">
    <property type="entry name" value="HDIG_dom"/>
</dbReference>
<proteinExistence type="predicted"/>
<protein>
    <submittedName>
        <fullName evidence="3">Metal dependent phosphohydrolase</fullName>
    </submittedName>
</protein>
<dbReference type="Gene3D" id="1.10.3210.10">
    <property type="entry name" value="Hypothetical protein af1432"/>
    <property type="match status" value="1"/>
</dbReference>
<dbReference type="Pfam" id="PF13487">
    <property type="entry name" value="HD_5"/>
    <property type="match status" value="1"/>
</dbReference>
<dbReference type="PROSITE" id="PS51831">
    <property type="entry name" value="HD"/>
    <property type="match status" value="1"/>
</dbReference>
<dbReference type="OrthoDB" id="9804747at2"/>
<evidence type="ECO:0000313" key="4">
    <source>
        <dbReference type="Proteomes" id="UP000007652"/>
    </source>
</evidence>
<dbReference type="InterPro" id="IPR037522">
    <property type="entry name" value="HD_GYP_dom"/>
</dbReference>
<evidence type="ECO:0000259" key="1">
    <source>
        <dbReference type="PROSITE" id="PS51831"/>
    </source>
</evidence>
<dbReference type="RefSeq" id="WP_008908966.1">
    <property type="nucleotide sequence ID" value="NZ_CAKP01000082.1"/>
</dbReference>
<dbReference type="PROSITE" id="PS51832">
    <property type="entry name" value="HD_GYP"/>
    <property type="match status" value="1"/>
</dbReference>
<dbReference type="InterPro" id="IPR003607">
    <property type="entry name" value="HD/PDEase_dom"/>
</dbReference>
<accession>I7LJG7</accession>
<sequence length="344" mass="39022">MGKRVVDIFSCREGDKLALNVVTDSGTTVVTEGTILNKYLIDKIIKMGIRKIYIYEDNENGNMDYIAFKKEYSKNVDAVKNILTELAAGKKLDLSLVAEISNEIKKHIDQKDNIIKFLSTLKAFDQYTFNHSLNVAFYSMLLGKWLGLKSTQIDDLIKAAVLHDIGKVKIPEEILNKKGKLSDEEFEVMKKHPVHGYEIALESQKLSFDILKAILLHHEKENGSGYPLMVRGDKIPLYAKIIAICDVYDAITSERVYKGRMSPFDAFKIIEMDGYELFDVKIMLTFLQNISNYYIGTDVVLNNGDIGQVVYINPRNISYPIVKIGSDYVDLLSNKELKIVSLLN</sequence>
<keyword evidence="3" id="KW-0378">Hydrolase</keyword>
<dbReference type="PANTHER" id="PTHR43155:SF2">
    <property type="entry name" value="CYCLIC DI-GMP PHOSPHODIESTERASE PA4108"/>
    <property type="match status" value="1"/>
</dbReference>
<dbReference type="CDD" id="cd00077">
    <property type="entry name" value="HDc"/>
    <property type="match status" value="1"/>
</dbReference>
<dbReference type="PANTHER" id="PTHR43155">
    <property type="entry name" value="CYCLIC DI-GMP PHOSPHODIESTERASE PA4108-RELATED"/>
    <property type="match status" value="1"/>
</dbReference>
<dbReference type="AlphaFoldDB" id="I7LJG7"/>
<dbReference type="GO" id="GO:0016787">
    <property type="term" value="F:hydrolase activity"/>
    <property type="evidence" value="ECO:0007669"/>
    <property type="project" value="UniProtKB-KW"/>
</dbReference>
<evidence type="ECO:0000313" key="3">
    <source>
        <dbReference type="EMBL" id="CCJ33702.1"/>
    </source>
</evidence>
<dbReference type="STRING" id="857293.CAAU_1618"/>
<organism evidence="3 4">
    <name type="scientific">Caloramator australicus RC3</name>
    <dbReference type="NCBI Taxonomy" id="857293"/>
    <lineage>
        <taxon>Bacteria</taxon>
        <taxon>Bacillati</taxon>
        <taxon>Bacillota</taxon>
        <taxon>Clostridia</taxon>
        <taxon>Eubacteriales</taxon>
        <taxon>Clostridiaceae</taxon>
        <taxon>Caloramator</taxon>
    </lineage>
</organism>
<dbReference type="eggNOG" id="COG2206">
    <property type="taxonomic scope" value="Bacteria"/>
</dbReference>
<evidence type="ECO:0000259" key="2">
    <source>
        <dbReference type="PROSITE" id="PS51832"/>
    </source>
</evidence>
<feature type="domain" description="HD-GYP" evidence="2">
    <location>
        <begin position="106"/>
        <end position="302"/>
    </location>
</feature>
<dbReference type="InterPro" id="IPR006674">
    <property type="entry name" value="HD_domain"/>
</dbReference>
<feature type="domain" description="HD" evidence="1">
    <location>
        <begin position="128"/>
        <end position="251"/>
    </location>
</feature>
<dbReference type="Proteomes" id="UP000007652">
    <property type="component" value="Unassembled WGS sequence"/>
</dbReference>
<reference evidence="3 4" key="1">
    <citation type="journal article" date="2011" name="J. Bacteriol.">
        <title>Draft genome sequence of Caloramator australicus strain RC3T, a thermoanaerobe from the Great Artesian Basin of Australia.</title>
        <authorList>
            <person name="Ogg C.D."/>
            <person name="Patel B.K.C."/>
        </authorList>
    </citation>
    <scope>NUCLEOTIDE SEQUENCE [LARGE SCALE GENOMIC DNA]</scope>
    <source>
        <strain evidence="3 4">RC3</strain>
    </source>
</reference>
<name>I7LJG7_9CLOT</name>
<gene>
    <name evidence="3" type="ORF">CAAU_1618</name>
</gene>
<dbReference type="NCBIfam" id="TIGR00277">
    <property type="entry name" value="HDIG"/>
    <property type="match status" value="1"/>
</dbReference>